<feature type="region of interest" description="Disordered" evidence="1">
    <location>
        <begin position="38"/>
        <end position="64"/>
    </location>
</feature>
<reference evidence="2 3" key="1">
    <citation type="submission" date="2019-05" db="EMBL/GenBank/DDBJ databases">
        <title>Another draft genome of Portunus trituberculatus and its Hox gene families provides insights of decapod evolution.</title>
        <authorList>
            <person name="Jeong J.-H."/>
            <person name="Song I."/>
            <person name="Kim S."/>
            <person name="Choi T."/>
            <person name="Kim D."/>
            <person name="Ryu S."/>
            <person name="Kim W."/>
        </authorList>
    </citation>
    <scope>NUCLEOTIDE SEQUENCE [LARGE SCALE GENOMIC DNA]</scope>
    <source>
        <tissue evidence="2">Muscle</tissue>
    </source>
</reference>
<name>A0A5B7D5L5_PORTR</name>
<dbReference type="EMBL" id="VSRR010000468">
    <property type="protein sequence ID" value="MPC15983.1"/>
    <property type="molecule type" value="Genomic_DNA"/>
</dbReference>
<evidence type="ECO:0000313" key="3">
    <source>
        <dbReference type="Proteomes" id="UP000324222"/>
    </source>
</evidence>
<feature type="region of interest" description="Disordered" evidence="1">
    <location>
        <begin position="1"/>
        <end position="20"/>
    </location>
</feature>
<dbReference type="Proteomes" id="UP000324222">
    <property type="component" value="Unassembled WGS sequence"/>
</dbReference>
<sequence>MNNKTTSPKKARGSRMKQTQLMSERLKHRMSYQYRLSGEYPAPSKTSGIAWNVPGEHHGNGNNK</sequence>
<organism evidence="2 3">
    <name type="scientific">Portunus trituberculatus</name>
    <name type="common">Swimming crab</name>
    <name type="synonym">Neptunus trituberculatus</name>
    <dbReference type="NCBI Taxonomy" id="210409"/>
    <lineage>
        <taxon>Eukaryota</taxon>
        <taxon>Metazoa</taxon>
        <taxon>Ecdysozoa</taxon>
        <taxon>Arthropoda</taxon>
        <taxon>Crustacea</taxon>
        <taxon>Multicrustacea</taxon>
        <taxon>Malacostraca</taxon>
        <taxon>Eumalacostraca</taxon>
        <taxon>Eucarida</taxon>
        <taxon>Decapoda</taxon>
        <taxon>Pleocyemata</taxon>
        <taxon>Brachyura</taxon>
        <taxon>Eubrachyura</taxon>
        <taxon>Portunoidea</taxon>
        <taxon>Portunidae</taxon>
        <taxon>Portuninae</taxon>
        <taxon>Portunus</taxon>
    </lineage>
</organism>
<evidence type="ECO:0000313" key="2">
    <source>
        <dbReference type="EMBL" id="MPC15983.1"/>
    </source>
</evidence>
<gene>
    <name evidence="2" type="ORF">E2C01_008789</name>
</gene>
<comment type="caution">
    <text evidence="2">The sequence shown here is derived from an EMBL/GenBank/DDBJ whole genome shotgun (WGS) entry which is preliminary data.</text>
</comment>
<dbReference type="AlphaFoldDB" id="A0A5B7D5L5"/>
<evidence type="ECO:0000256" key="1">
    <source>
        <dbReference type="SAM" id="MobiDB-lite"/>
    </source>
</evidence>
<accession>A0A5B7D5L5</accession>
<keyword evidence="3" id="KW-1185">Reference proteome</keyword>
<protein>
    <submittedName>
        <fullName evidence="2">Uncharacterized protein</fullName>
    </submittedName>
</protein>
<feature type="compositionally biased region" description="Basic and acidic residues" evidence="1">
    <location>
        <begin position="55"/>
        <end position="64"/>
    </location>
</feature>
<proteinExistence type="predicted"/>